<dbReference type="GO" id="GO:0000978">
    <property type="term" value="F:RNA polymerase II cis-regulatory region sequence-specific DNA binding"/>
    <property type="evidence" value="ECO:0007669"/>
    <property type="project" value="TreeGrafter"/>
</dbReference>
<dbReference type="OrthoDB" id="6159439at2759"/>
<dbReference type="CDD" id="cd00086">
    <property type="entry name" value="homeodomain"/>
    <property type="match status" value="1"/>
</dbReference>
<evidence type="ECO:0000256" key="3">
    <source>
        <dbReference type="ARBA" id="ARBA00023155"/>
    </source>
</evidence>
<dbReference type="GO" id="GO:0005634">
    <property type="term" value="C:nucleus"/>
    <property type="evidence" value="ECO:0007669"/>
    <property type="project" value="UniProtKB-SubCell"/>
</dbReference>
<dbReference type="VEuPathDB" id="FungiDB:RhiirFUN_017267"/>
<keyword evidence="3 5" id="KW-0371">Homeobox</keyword>
<keyword evidence="4 5" id="KW-0539">Nucleus</keyword>
<dbReference type="Pfam" id="PF00046">
    <property type="entry name" value="Homeodomain"/>
    <property type="match status" value="1"/>
</dbReference>
<sequence length="360" mass="40925">MDDQRVAQVSQQRQPRPRFHFTEEHLGLLEGIYQQAKYPDKSQKVKAAGAIGATESQVNEWFQRRRKKEMKLQREQGATNLPTTTVTTTTPTTTTTAPFINVAAESNIEHSTETTSPYFSPFDGGPVMSSIPDHEVYVYISDPPQQTQENMYNTSANLLPGSIPTELQYYNNFISPEYMSNGNNNIVNSNNFASSNTNSTMTSNNFSSNSTSINNNMSNNFANNNTSINHFPSTINYDNNIIASVKLDEPRKTNSNQNSENNESRELIASIMTYLNHDLGLISTDVVKDFLKKVKDTSPNTRGVILHIIKQTHHPEILKSLVRERVSYILRNWIKEEATKTDENNNLKELLEIKRKRIYY</sequence>
<dbReference type="PROSITE" id="PS50071">
    <property type="entry name" value="HOMEOBOX_2"/>
    <property type="match status" value="1"/>
</dbReference>
<evidence type="ECO:0000256" key="6">
    <source>
        <dbReference type="RuleBase" id="RU000682"/>
    </source>
</evidence>
<evidence type="ECO:0000256" key="5">
    <source>
        <dbReference type="PROSITE-ProRule" id="PRU00108"/>
    </source>
</evidence>
<dbReference type="GO" id="GO:0000981">
    <property type="term" value="F:DNA-binding transcription factor activity, RNA polymerase II-specific"/>
    <property type="evidence" value="ECO:0007669"/>
    <property type="project" value="TreeGrafter"/>
</dbReference>
<dbReference type="InterPro" id="IPR001356">
    <property type="entry name" value="HD"/>
</dbReference>
<feature type="domain" description="Homeobox" evidence="7">
    <location>
        <begin position="12"/>
        <end position="72"/>
    </location>
</feature>
<dbReference type="Proteomes" id="UP000684084">
    <property type="component" value="Unassembled WGS sequence"/>
</dbReference>
<reference evidence="8" key="1">
    <citation type="submission" date="2020-05" db="EMBL/GenBank/DDBJ databases">
        <authorList>
            <person name="Rincon C."/>
            <person name="Sanders R I."/>
            <person name="Robbins C."/>
            <person name="Chaturvedi A."/>
        </authorList>
    </citation>
    <scope>NUCLEOTIDE SEQUENCE</scope>
    <source>
        <strain evidence="8">CHB12</strain>
    </source>
</reference>
<name>A0A915ZI03_9GLOM</name>
<organism evidence="8 9">
    <name type="scientific">Rhizophagus irregularis</name>
    <dbReference type="NCBI Taxonomy" id="588596"/>
    <lineage>
        <taxon>Eukaryota</taxon>
        <taxon>Fungi</taxon>
        <taxon>Fungi incertae sedis</taxon>
        <taxon>Mucoromycota</taxon>
        <taxon>Glomeromycotina</taxon>
        <taxon>Glomeromycetes</taxon>
        <taxon>Glomerales</taxon>
        <taxon>Glomeraceae</taxon>
        <taxon>Rhizophagus</taxon>
    </lineage>
</organism>
<dbReference type="SMART" id="SM00389">
    <property type="entry name" value="HOX"/>
    <property type="match status" value="1"/>
</dbReference>
<keyword evidence="2 5" id="KW-0238">DNA-binding</keyword>
<gene>
    <name evidence="8" type="ORF">CHRIB12_LOCUS15094</name>
</gene>
<comment type="caution">
    <text evidence="8">The sequence shown here is derived from an EMBL/GenBank/DDBJ whole genome shotgun (WGS) entry which is preliminary data.</text>
</comment>
<evidence type="ECO:0000256" key="1">
    <source>
        <dbReference type="ARBA" id="ARBA00004123"/>
    </source>
</evidence>
<proteinExistence type="predicted"/>
<evidence type="ECO:0000256" key="2">
    <source>
        <dbReference type="ARBA" id="ARBA00023125"/>
    </source>
</evidence>
<dbReference type="PANTHER" id="PTHR45793">
    <property type="entry name" value="HOMEOBOX PROTEIN"/>
    <property type="match status" value="1"/>
</dbReference>
<protein>
    <recommendedName>
        <fullName evidence="7">Homeobox domain-containing protein</fullName>
    </recommendedName>
</protein>
<dbReference type="PANTHER" id="PTHR45793:SF9">
    <property type="entry name" value="HOMEOBOX PROTEIN OTX1"/>
    <property type="match status" value="1"/>
</dbReference>
<dbReference type="AlphaFoldDB" id="A0A915ZI03"/>
<dbReference type="EMBL" id="CAGKOT010000035">
    <property type="protein sequence ID" value="CAB5375985.1"/>
    <property type="molecule type" value="Genomic_DNA"/>
</dbReference>
<feature type="DNA-binding region" description="Homeobox" evidence="5">
    <location>
        <begin position="14"/>
        <end position="73"/>
    </location>
</feature>
<evidence type="ECO:0000259" key="7">
    <source>
        <dbReference type="PROSITE" id="PS50071"/>
    </source>
</evidence>
<evidence type="ECO:0000256" key="4">
    <source>
        <dbReference type="ARBA" id="ARBA00023242"/>
    </source>
</evidence>
<comment type="subcellular location">
    <subcellularLocation>
        <location evidence="1 5 6">Nucleus</location>
    </subcellularLocation>
</comment>
<evidence type="ECO:0000313" key="9">
    <source>
        <dbReference type="Proteomes" id="UP000684084"/>
    </source>
</evidence>
<evidence type="ECO:0000313" key="8">
    <source>
        <dbReference type="EMBL" id="CAB5375985.1"/>
    </source>
</evidence>
<accession>A0A915ZI03</accession>